<reference evidence="6" key="1">
    <citation type="submission" date="2016-04" db="UniProtKB">
        <authorList>
            <consortium name="WormBaseParasite"/>
        </authorList>
    </citation>
    <scope>IDENTIFICATION</scope>
</reference>
<dbReference type="STRING" id="6216.A0A158QFN4"/>
<evidence type="ECO:0000256" key="2">
    <source>
        <dbReference type="SAM" id="MobiDB-lite"/>
    </source>
</evidence>
<sequence length="869" mass="98710">MNHDRISMEDVMIDSVNSLKLIDELRSLIADLNENHSELERYHGVMQELRELVQEKVNGACVETLTKASHFADPVTGNLQKYWHNNWLSLCIWANLSKNPRIKEYTFENVGITFTIPQSLTHTDCAFRILFMKFDTYSVLSPSYKPQQIGNYDLEGISCSPIDHRPSLSLSKNAERNSVVNENGEESDQEITDKNVFKRSMRTSEFVYQNPFIILSEDQKDKDDSVDQKEFEEVIEEPEEDCVPTPPVRHWEPLNLPDDAIDLCDYHVVGGVFQFDLLKLPRQPRTGRGWNWTNCVVPPILTPLEYTADIPGVEIDGMEGTTDNSEIEESGKEENKKIKADVQENVDKHATESKIDIQENRTNESEPNPPVKVKLRLPKCLIIPEEPVLACWDAETQMWRTRGIVINQFKSELNEISFLTAVFGTFAVFQDFHLNMPFQDSLILMIKIFRIYFKHWEMRPLPRKIFKGVRAEIDVVGTSHTVEQQERPPAISIITQAISEATLTTTDLIQKSQSQNDETSDAQHPLKSPKLMAVSSSSAQRHSHAPLPASSETGKVLASKPQPQPTSPSPQLTALGPLESMGIPDEEFLSDKIEADQCLITITGAYIRVHLHVLDDRIAILAEDPKAILDPLKTTEDETPRQQTGMFTTGKSTSLLGTEEDESGKSSAGRRPDLTKVTSKAGPRFSRTFERSGLPSVFASACRDEGALELQHVAGRWFTPDELIEVLRASGVNFFPRLDSCTRVECNEKMALLSTVMAFSWSHWNTACHDSNRIILLATEHLDDDSPPDEERLKVYSMDRKFVYQLKLAESDEKFTEEPEPTLHKHADFYHMYLEIGSEQGRKRVEETESRYFKTVQRILKATRLPVFS</sequence>
<evidence type="ECO:0000256" key="1">
    <source>
        <dbReference type="ARBA" id="ARBA00024332"/>
    </source>
</evidence>
<name>A0A158QFN4_HYMDI</name>
<gene>
    <name evidence="4" type="ORF">HDID_LOCUS9164</name>
</gene>
<evidence type="ECO:0000313" key="5">
    <source>
        <dbReference type="Proteomes" id="UP000274504"/>
    </source>
</evidence>
<dbReference type="PRINTS" id="PR02043">
    <property type="entry name" value="CANCERSCCP1"/>
</dbReference>
<proteinExistence type="inferred from homology"/>
<dbReference type="InterPro" id="IPR023247">
    <property type="entry name" value="IC97/Dnai7-like"/>
</dbReference>
<dbReference type="GO" id="GO:0008017">
    <property type="term" value="F:microtubule binding"/>
    <property type="evidence" value="ECO:0007669"/>
    <property type="project" value="TreeGrafter"/>
</dbReference>
<dbReference type="WBParaSite" id="HDID_0000916601-mRNA-1">
    <property type="protein sequence ID" value="HDID_0000916601-mRNA-1"/>
    <property type="gene ID" value="HDID_0000916601"/>
</dbReference>
<dbReference type="OrthoDB" id="297923at2759"/>
<feature type="region of interest" description="Disordered" evidence="2">
    <location>
        <begin position="636"/>
        <end position="679"/>
    </location>
</feature>
<evidence type="ECO:0000313" key="4">
    <source>
        <dbReference type="EMBL" id="VDL61482.1"/>
    </source>
</evidence>
<feature type="domain" description="IC97/Casc1 N-terminal" evidence="3">
    <location>
        <begin position="7"/>
        <end position="101"/>
    </location>
</feature>
<reference evidence="4 5" key="2">
    <citation type="submission" date="2018-11" db="EMBL/GenBank/DDBJ databases">
        <authorList>
            <consortium name="Pathogen Informatics"/>
        </authorList>
    </citation>
    <scope>NUCLEOTIDE SEQUENCE [LARGE SCALE GENOMIC DNA]</scope>
</reference>
<feature type="compositionally biased region" description="Basic and acidic residues" evidence="2">
    <location>
        <begin position="329"/>
        <end position="364"/>
    </location>
</feature>
<evidence type="ECO:0000313" key="6">
    <source>
        <dbReference type="WBParaSite" id="HDID_0000916601-mRNA-1"/>
    </source>
</evidence>
<protein>
    <submittedName>
        <fullName evidence="6">Casc1_N domain-containing protein</fullName>
    </submittedName>
</protein>
<dbReference type="GO" id="GO:0005930">
    <property type="term" value="C:axoneme"/>
    <property type="evidence" value="ECO:0007669"/>
    <property type="project" value="TreeGrafter"/>
</dbReference>
<dbReference type="EMBL" id="UYSG01011227">
    <property type="protein sequence ID" value="VDL61482.1"/>
    <property type="molecule type" value="Genomic_DNA"/>
</dbReference>
<feature type="region of interest" description="Disordered" evidence="2">
    <location>
        <begin position="510"/>
        <end position="575"/>
    </location>
</feature>
<organism evidence="6">
    <name type="scientific">Hymenolepis diminuta</name>
    <name type="common">Rat tapeworm</name>
    <dbReference type="NCBI Taxonomy" id="6216"/>
    <lineage>
        <taxon>Eukaryota</taxon>
        <taxon>Metazoa</taxon>
        <taxon>Spiralia</taxon>
        <taxon>Lophotrochozoa</taxon>
        <taxon>Platyhelminthes</taxon>
        <taxon>Cestoda</taxon>
        <taxon>Eucestoda</taxon>
        <taxon>Cyclophyllidea</taxon>
        <taxon>Hymenolepididae</taxon>
        <taxon>Hymenolepis</taxon>
    </lineage>
</organism>
<dbReference type="GO" id="GO:0048487">
    <property type="term" value="F:beta-tubulin binding"/>
    <property type="evidence" value="ECO:0007669"/>
    <property type="project" value="TreeGrafter"/>
</dbReference>
<feature type="region of interest" description="Disordered" evidence="2">
    <location>
        <begin position="314"/>
        <end position="369"/>
    </location>
</feature>
<evidence type="ECO:0000259" key="3">
    <source>
        <dbReference type="Pfam" id="PF15927"/>
    </source>
</evidence>
<dbReference type="AlphaFoldDB" id="A0A158QFN4"/>
<feature type="compositionally biased region" description="Polar residues" evidence="2">
    <location>
        <begin position="641"/>
        <end position="656"/>
    </location>
</feature>
<accession>A0A158QFN4</accession>
<dbReference type="Proteomes" id="UP000274504">
    <property type="component" value="Unassembled WGS sequence"/>
</dbReference>
<dbReference type="PANTHER" id="PTHR20929:SF11">
    <property type="entry name" value="DYNEIN AXONEMAL INTERMEDIATE CHAIN 7"/>
    <property type="match status" value="1"/>
</dbReference>
<dbReference type="PANTHER" id="PTHR20929">
    <property type="entry name" value="LUNG ADENOMA SUSCEPTIBILITY 1-RELATED"/>
    <property type="match status" value="1"/>
</dbReference>
<dbReference type="InterPro" id="IPR031826">
    <property type="entry name" value="IC97/Casc1_N"/>
</dbReference>
<dbReference type="Pfam" id="PF15927">
    <property type="entry name" value="Casc1_N"/>
    <property type="match status" value="1"/>
</dbReference>
<comment type="similarity">
    <text evidence="1">Belongs to the DNAI7 family.</text>
</comment>